<dbReference type="PANTHER" id="PTHR33065:SF177">
    <property type="entry name" value="OS08G0141000 PROTEIN"/>
    <property type="match status" value="1"/>
</dbReference>
<keyword evidence="5" id="KW-1185">Reference proteome</keyword>
<dbReference type="InterPro" id="IPR046533">
    <property type="entry name" value="DUF6598"/>
</dbReference>
<evidence type="ECO:0000256" key="1">
    <source>
        <dbReference type="SAM" id="Coils"/>
    </source>
</evidence>
<feature type="coiled-coil region" evidence="1">
    <location>
        <begin position="145"/>
        <end position="172"/>
    </location>
</feature>
<sequence>METATERMASGRKVGRKRLDKRPMDSGYKKNEAFVLKAGKENLEAGTMGRRMVRKGLWEKNQTEDAAVKLEPLKRRLEVEKEALLRLVEKAEAIHKGCLKDKKTDPVPSQEVTLSEDIREVLGMTVEEWDAVQATSAAKSATIPKQVRKETIEEQRMRMEELEAEEKEGQEIVDRNHEQFRREWNAIWSCFLGSFEDTTKIPPMRFTYKPPPTDELAYPLQTLQIFSAKVTEIRGGLQCPLDVFGFIAVRDWIDYNRNIIFNRERDNCQTLTQDDHSLLLVGPTRAIVLGNMQPVTIEICLKVKGTTESEDKGLSFLAVPFMCDRSYKSQLFNKAYTDDFCGEFSAVTTDVCADDAKIVLLESRGENVSAACDGKINLSRTEDIFKAGKNDNVIMIKEEVFTPLEAGLSSRELDIGFCAVEVNVAWSLISTQAPFHRSCRHSQLLPGTLTGITRQDT</sequence>
<keyword evidence="1" id="KW-0175">Coiled coil</keyword>
<name>A0AAQ3UAR6_PASNO</name>
<accession>A0AAQ3UAR6</accession>
<organism evidence="4 5">
    <name type="scientific">Paspalum notatum var. saurae</name>
    <dbReference type="NCBI Taxonomy" id="547442"/>
    <lineage>
        <taxon>Eukaryota</taxon>
        <taxon>Viridiplantae</taxon>
        <taxon>Streptophyta</taxon>
        <taxon>Embryophyta</taxon>
        <taxon>Tracheophyta</taxon>
        <taxon>Spermatophyta</taxon>
        <taxon>Magnoliopsida</taxon>
        <taxon>Liliopsida</taxon>
        <taxon>Poales</taxon>
        <taxon>Poaceae</taxon>
        <taxon>PACMAD clade</taxon>
        <taxon>Panicoideae</taxon>
        <taxon>Andropogonodae</taxon>
        <taxon>Paspaleae</taxon>
        <taxon>Paspalinae</taxon>
        <taxon>Paspalum</taxon>
    </lineage>
</organism>
<protein>
    <recommendedName>
        <fullName evidence="3">DUF6598 domain-containing protein</fullName>
    </recommendedName>
</protein>
<evidence type="ECO:0000259" key="3">
    <source>
        <dbReference type="Pfam" id="PF20241"/>
    </source>
</evidence>
<dbReference type="AlphaFoldDB" id="A0AAQ3UAR6"/>
<dbReference type="Proteomes" id="UP001341281">
    <property type="component" value="Chromosome 07"/>
</dbReference>
<reference evidence="4 5" key="1">
    <citation type="submission" date="2024-02" db="EMBL/GenBank/DDBJ databases">
        <title>High-quality chromosome-scale genome assembly of Pensacola bahiagrass (Paspalum notatum Flugge var. saurae).</title>
        <authorList>
            <person name="Vega J.M."/>
            <person name="Podio M."/>
            <person name="Orjuela J."/>
            <person name="Siena L.A."/>
            <person name="Pessino S.C."/>
            <person name="Combes M.C."/>
            <person name="Mariac C."/>
            <person name="Albertini E."/>
            <person name="Pupilli F."/>
            <person name="Ortiz J.P.A."/>
            <person name="Leblanc O."/>
        </authorList>
    </citation>
    <scope>NUCLEOTIDE SEQUENCE [LARGE SCALE GENOMIC DNA]</scope>
    <source>
        <strain evidence="4">R1</strain>
        <tissue evidence="4">Leaf</tissue>
    </source>
</reference>
<evidence type="ECO:0000313" key="4">
    <source>
        <dbReference type="EMBL" id="WVZ86387.1"/>
    </source>
</evidence>
<gene>
    <name evidence="4" type="ORF">U9M48_033176</name>
</gene>
<dbReference type="Pfam" id="PF20241">
    <property type="entry name" value="DUF6598"/>
    <property type="match status" value="1"/>
</dbReference>
<proteinExistence type="predicted"/>
<feature type="domain" description="DUF6598" evidence="3">
    <location>
        <begin position="222"/>
        <end position="341"/>
    </location>
</feature>
<evidence type="ECO:0000256" key="2">
    <source>
        <dbReference type="SAM" id="MobiDB-lite"/>
    </source>
</evidence>
<dbReference type="PANTHER" id="PTHR33065">
    <property type="entry name" value="OS07G0486400 PROTEIN"/>
    <property type="match status" value="1"/>
</dbReference>
<feature type="region of interest" description="Disordered" evidence="2">
    <location>
        <begin position="1"/>
        <end position="26"/>
    </location>
</feature>
<dbReference type="EMBL" id="CP144751">
    <property type="protein sequence ID" value="WVZ86387.1"/>
    <property type="molecule type" value="Genomic_DNA"/>
</dbReference>
<evidence type="ECO:0000313" key="5">
    <source>
        <dbReference type="Proteomes" id="UP001341281"/>
    </source>
</evidence>